<dbReference type="Proteomes" id="UP000233837">
    <property type="component" value="Unassembled WGS sequence"/>
</dbReference>
<dbReference type="EMBL" id="KZ503378">
    <property type="protein sequence ID" value="PKU65037.1"/>
    <property type="molecule type" value="Genomic_DNA"/>
</dbReference>
<reference evidence="1 2" key="1">
    <citation type="journal article" date="2016" name="Sci. Rep.">
        <title>The Dendrobium catenatum Lindl. genome sequence provides insights into polysaccharide synthase, floral development and adaptive evolution.</title>
        <authorList>
            <person name="Zhang G.Q."/>
            <person name="Xu Q."/>
            <person name="Bian C."/>
            <person name="Tsai W.C."/>
            <person name="Yeh C.M."/>
            <person name="Liu K.W."/>
            <person name="Yoshida K."/>
            <person name="Zhang L.S."/>
            <person name="Chang S.B."/>
            <person name="Chen F."/>
            <person name="Shi Y."/>
            <person name="Su Y.Y."/>
            <person name="Zhang Y.Q."/>
            <person name="Chen L.J."/>
            <person name="Yin Y."/>
            <person name="Lin M."/>
            <person name="Huang H."/>
            <person name="Deng H."/>
            <person name="Wang Z.W."/>
            <person name="Zhu S.L."/>
            <person name="Zhao X."/>
            <person name="Deng C."/>
            <person name="Niu S.C."/>
            <person name="Huang J."/>
            <person name="Wang M."/>
            <person name="Liu G.H."/>
            <person name="Yang H.J."/>
            <person name="Xiao X.J."/>
            <person name="Hsiao Y.Y."/>
            <person name="Wu W.L."/>
            <person name="Chen Y.Y."/>
            <person name="Mitsuda N."/>
            <person name="Ohme-Takagi M."/>
            <person name="Luo Y.B."/>
            <person name="Van de Peer Y."/>
            <person name="Liu Z.J."/>
        </authorList>
    </citation>
    <scope>NUCLEOTIDE SEQUENCE [LARGE SCALE GENOMIC DNA]</scope>
    <source>
        <tissue evidence="1">The whole plant</tissue>
    </source>
</reference>
<keyword evidence="2" id="KW-1185">Reference proteome</keyword>
<proteinExistence type="predicted"/>
<sequence>MPLWLNALQRPKTMEKAQLAFLLWVELEAAEAFLVSDSSADKCSMNRFLKHQSVEIAAQLLFLLEAIARKDASKGVDQI</sequence>
<gene>
    <name evidence="1" type="primary">MOR1</name>
    <name evidence="1" type="ORF">MA16_Dca004652</name>
</gene>
<dbReference type="AlphaFoldDB" id="A0A2I0VNQ2"/>
<protein>
    <submittedName>
        <fullName evidence="1">Protein MOR1</fullName>
    </submittedName>
</protein>
<accession>A0A2I0VNQ2</accession>
<evidence type="ECO:0000313" key="1">
    <source>
        <dbReference type="EMBL" id="PKU65037.1"/>
    </source>
</evidence>
<organism evidence="1 2">
    <name type="scientific">Dendrobium catenatum</name>
    <dbReference type="NCBI Taxonomy" id="906689"/>
    <lineage>
        <taxon>Eukaryota</taxon>
        <taxon>Viridiplantae</taxon>
        <taxon>Streptophyta</taxon>
        <taxon>Embryophyta</taxon>
        <taxon>Tracheophyta</taxon>
        <taxon>Spermatophyta</taxon>
        <taxon>Magnoliopsida</taxon>
        <taxon>Liliopsida</taxon>
        <taxon>Asparagales</taxon>
        <taxon>Orchidaceae</taxon>
        <taxon>Epidendroideae</taxon>
        <taxon>Malaxideae</taxon>
        <taxon>Dendrobiinae</taxon>
        <taxon>Dendrobium</taxon>
    </lineage>
</organism>
<evidence type="ECO:0000313" key="2">
    <source>
        <dbReference type="Proteomes" id="UP000233837"/>
    </source>
</evidence>
<name>A0A2I0VNQ2_9ASPA</name>
<reference evidence="1 2" key="2">
    <citation type="journal article" date="2017" name="Nature">
        <title>The Apostasia genome and the evolution of orchids.</title>
        <authorList>
            <person name="Zhang G.Q."/>
            <person name="Liu K.W."/>
            <person name="Li Z."/>
            <person name="Lohaus R."/>
            <person name="Hsiao Y.Y."/>
            <person name="Niu S.C."/>
            <person name="Wang J.Y."/>
            <person name="Lin Y.C."/>
            <person name="Xu Q."/>
            <person name="Chen L.J."/>
            <person name="Yoshida K."/>
            <person name="Fujiwara S."/>
            <person name="Wang Z.W."/>
            <person name="Zhang Y.Q."/>
            <person name="Mitsuda N."/>
            <person name="Wang M."/>
            <person name="Liu G.H."/>
            <person name="Pecoraro L."/>
            <person name="Huang H.X."/>
            <person name="Xiao X.J."/>
            <person name="Lin M."/>
            <person name="Wu X.Y."/>
            <person name="Wu W.L."/>
            <person name="Chen Y.Y."/>
            <person name="Chang S.B."/>
            <person name="Sakamoto S."/>
            <person name="Ohme-Takagi M."/>
            <person name="Yagi M."/>
            <person name="Zeng S.J."/>
            <person name="Shen C.Y."/>
            <person name="Yeh C.M."/>
            <person name="Luo Y.B."/>
            <person name="Tsai W.C."/>
            <person name="Van de Peer Y."/>
            <person name="Liu Z.J."/>
        </authorList>
    </citation>
    <scope>NUCLEOTIDE SEQUENCE [LARGE SCALE GENOMIC DNA]</scope>
    <source>
        <tissue evidence="1">The whole plant</tissue>
    </source>
</reference>